<proteinExistence type="predicted"/>
<dbReference type="InterPro" id="IPR040775">
    <property type="entry name" value="Tail_spike_N"/>
</dbReference>
<gene>
    <name evidence="2" type="ORF">phiA829_166</name>
</gene>
<organism evidence="2 3">
    <name type="scientific">Aeromonas phage phiA8-29</name>
    <dbReference type="NCBI Taxonomy" id="1978922"/>
    <lineage>
        <taxon>Viruses</taxon>
        <taxon>Duplodnaviria</taxon>
        <taxon>Heunggongvirae</taxon>
        <taxon>Uroviricota</taxon>
        <taxon>Caudoviricetes</taxon>
        <taxon>Pantevenvirales</taxon>
        <taxon>Ackermannviridae</taxon>
        <taxon>Tedavirus</taxon>
        <taxon>Tedavirus A829</taxon>
    </lineage>
</organism>
<dbReference type="Pfam" id="PF18668">
    <property type="entry name" value="Tail_spike_N"/>
    <property type="match status" value="2"/>
</dbReference>
<sequence>MATNDLQTNLDIIDDFTKRLQVAVIGAEDTTAKHEKWVEGVDSETIQTANGPIKTLRGLIVEWQLKSDAAVNAAILGYDSQFQSKLVDFENDFINYLMTIGFEPAVIYQPGITLVRRSQTVSNQGVAYYWGGSLPYTTNGNFASESNWLIAPINGGVEIPQISFITGGLLTRKTQSVLGSDGEWYYWTGAFPKNIPAASTVDSAGGTGPNKFKLASGASPLRPLIKIVATTAGFVLSDGSFEFGATLTSSSQVLAEFNTGKLWKWEGALPKVVNVDSTPSSSGGVGVNLWNEVVSSNVFRNYVQMTAVTALSVPNDSIFIDQTDSKLKFKDSTGTLKVLY</sequence>
<dbReference type="Proteomes" id="UP000221506">
    <property type="component" value="Segment"/>
</dbReference>
<evidence type="ECO:0000313" key="2">
    <source>
        <dbReference type="EMBL" id="ARK07986.1"/>
    </source>
</evidence>
<evidence type="ECO:0000313" key="3">
    <source>
        <dbReference type="Proteomes" id="UP000221506"/>
    </source>
</evidence>
<reference evidence="2 3" key="1">
    <citation type="submission" date="2017-04" db="EMBL/GenBank/DDBJ databases">
        <title>Complete genome sequence and characterization of temperature-dependent bacteriophage phiA8-29 infecting Aeromonas.</title>
        <authorList>
            <person name="He Y."/>
            <person name="Yang H."/>
        </authorList>
    </citation>
    <scope>NUCLEOTIDE SEQUENCE [LARGE SCALE GENOMIC DNA]</scope>
</reference>
<evidence type="ECO:0000259" key="1">
    <source>
        <dbReference type="Pfam" id="PF18668"/>
    </source>
</evidence>
<feature type="domain" description="Tail spike TSP1/Gp66 N-terminal" evidence="1">
    <location>
        <begin position="236"/>
        <end position="293"/>
    </location>
</feature>
<feature type="domain" description="Tail spike TSP1/Gp66 N-terminal" evidence="1">
    <location>
        <begin position="160"/>
        <end position="208"/>
    </location>
</feature>
<dbReference type="Gene3D" id="2.10.10.80">
    <property type="match status" value="2"/>
</dbReference>
<dbReference type="EMBL" id="KY914485">
    <property type="protein sequence ID" value="ARK07986.1"/>
    <property type="molecule type" value="Genomic_DNA"/>
</dbReference>
<accession>A0A1W6DYN0</accession>
<keyword evidence="3" id="KW-1185">Reference proteome</keyword>
<name>A0A1W6DYN0_9CAUD</name>
<protein>
    <recommendedName>
        <fullName evidence="1">Tail spike TSP1/Gp66 N-terminal domain-containing protein</fullName>
    </recommendedName>
</protein>